<organism evidence="5 6">
    <name type="scientific">Rhizobium lusitanum</name>
    <dbReference type="NCBI Taxonomy" id="293958"/>
    <lineage>
        <taxon>Bacteria</taxon>
        <taxon>Pseudomonadati</taxon>
        <taxon>Pseudomonadota</taxon>
        <taxon>Alphaproteobacteria</taxon>
        <taxon>Hyphomicrobiales</taxon>
        <taxon>Rhizobiaceae</taxon>
        <taxon>Rhizobium/Agrobacterium group</taxon>
        <taxon>Rhizobium</taxon>
    </lineage>
</organism>
<dbReference type="InterPro" id="IPR050469">
    <property type="entry name" value="Diguanylate_Cyclase"/>
</dbReference>
<feature type="transmembrane region" description="Helical" evidence="3">
    <location>
        <begin position="117"/>
        <end position="136"/>
    </location>
</feature>
<dbReference type="EMBL" id="FMAF01000003">
    <property type="protein sequence ID" value="SCB19997.1"/>
    <property type="molecule type" value="Genomic_DNA"/>
</dbReference>
<dbReference type="PROSITE" id="PS50887">
    <property type="entry name" value="GGDEF"/>
    <property type="match status" value="1"/>
</dbReference>
<dbReference type="Proteomes" id="UP000199205">
    <property type="component" value="Unassembled WGS sequence"/>
</dbReference>
<accession>A0A1C3UXG3</accession>
<dbReference type="PANTHER" id="PTHR45138">
    <property type="entry name" value="REGULATORY COMPONENTS OF SENSORY TRANSDUCTION SYSTEM"/>
    <property type="match status" value="1"/>
</dbReference>
<dbReference type="GO" id="GO:0052621">
    <property type="term" value="F:diguanylate cyclase activity"/>
    <property type="evidence" value="ECO:0007669"/>
    <property type="project" value="UniProtKB-EC"/>
</dbReference>
<keyword evidence="3" id="KW-0472">Membrane</keyword>
<keyword evidence="3" id="KW-0812">Transmembrane</keyword>
<dbReference type="EC" id="2.7.7.65" evidence="1"/>
<evidence type="ECO:0000259" key="4">
    <source>
        <dbReference type="PROSITE" id="PS50887"/>
    </source>
</evidence>
<dbReference type="InterPro" id="IPR000160">
    <property type="entry name" value="GGDEF_dom"/>
</dbReference>
<dbReference type="PROSITE" id="PS51257">
    <property type="entry name" value="PROKAR_LIPOPROTEIN"/>
    <property type="match status" value="1"/>
</dbReference>
<dbReference type="RefSeq" id="WP_092573477.1">
    <property type="nucleotide sequence ID" value="NZ_FMAF01000003.1"/>
</dbReference>
<feature type="transmembrane region" description="Helical" evidence="3">
    <location>
        <begin position="95"/>
        <end position="111"/>
    </location>
</feature>
<dbReference type="Gene3D" id="3.30.70.270">
    <property type="match status" value="1"/>
</dbReference>
<dbReference type="NCBIfam" id="TIGR00254">
    <property type="entry name" value="GGDEF"/>
    <property type="match status" value="1"/>
</dbReference>
<evidence type="ECO:0000256" key="1">
    <source>
        <dbReference type="ARBA" id="ARBA00012528"/>
    </source>
</evidence>
<feature type="transmembrane region" description="Helical" evidence="3">
    <location>
        <begin position="191"/>
        <end position="211"/>
    </location>
</feature>
<dbReference type="Pfam" id="PF00990">
    <property type="entry name" value="GGDEF"/>
    <property type="match status" value="1"/>
</dbReference>
<sequence>MVLDLRTIYVVCGFACLVLGCVQLLAFATGRFERWPLWWGGSNVLLGLGSLGVALRDIAPDFITVGVANSLTLAGYIALLAAIKIFAGKHINLRGYAAVIAIGSLPLFLVFDDGASYLPRIAYLSFVFSFCDLAIMREGYRLVRRETLVSGWILVGLFAPTSLIFAGRATLALLGRLDGDGLFDKPSGDQWLALTAAVFICLRGITIVLMASERNRNKLIELAHHDPLTGAMNRSGLASAYTRLAGRLPVAVFLIDIDHFKTLNDSHGHAVGDRILSLFVQVAKSQLGVRGIVARQGGDEFVLVVEYTTADEAVRLAQRIRAAFADAMSRESDLQVSPTLSIGIAEGRNSLERLLERADEAVYRAKRNGRDRVEFQTQPGEAVEKAA</sequence>
<dbReference type="SMART" id="SM00267">
    <property type="entry name" value="GGDEF"/>
    <property type="match status" value="1"/>
</dbReference>
<keyword evidence="3" id="KW-1133">Transmembrane helix</keyword>
<dbReference type="AlphaFoldDB" id="A0A1C3UXG3"/>
<evidence type="ECO:0000256" key="2">
    <source>
        <dbReference type="ARBA" id="ARBA00034247"/>
    </source>
</evidence>
<feature type="transmembrane region" description="Helical" evidence="3">
    <location>
        <begin position="6"/>
        <end position="28"/>
    </location>
</feature>
<reference evidence="5 6" key="1">
    <citation type="submission" date="2016-08" db="EMBL/GenBank/DDBJ databases">
        <authorList>
            <person name="Seilhamer J.J."/>
        </authorList>
    </citation>
    <scope>NUCLEOTIDE SEQUENCE [LARGE SCALE GENOMIC DNA]</scope>
    <source>
        <strain evidence="5 6">P1-7</strain>
    </source>
</reference>
<protein>
    <recommendedName>
        <fullName evidence="1">diguanylate cyclase</fullName>
        <ecNumber evidence="1">2.7.7.65</ecNumber>
    </recommendedName>
</protein>
<feature type="transmembrane region" description="Helical" evidence="3">
    <location>
        <begin position="62"/>
        <end position="83"/>
    </location>
</feature>
<dbReference type="CDD" id="cd01949">
    <property type="entry name" value="GGDEF"/>
    <property type="match status" value="1"/>
</dbReference>
<dbReference type="InterPro" id="IPR029787">
    <property type="entry name" value="Nucleotide_cyclase"/>
</dbReference>
<proteinExistence type="predicted"/>
<evidence type="ECO:0000256" key="3">
    <source>
        <dbReference type="SAM" id="Phobius"/>
    </source>
</evidence>
<dbReference type="OrthoDB" id="9812260at2"/>
<dbReference type="InterPro" id="IPR043128">
    <property type="entry name" value="Rev_trsase/Diguanyl_cyclase"/>
</dbReference>
<evidence type="ECO:0000313" key="6">
    <source>
        <dbReference type="Proteomes" id="UP000199205"/>
    </source>
</evidence>
<feature type="domain" description="GGDEF" evidence="4">
    <location>
        <begin position="248"/>
        <end position="378"/>
    </location>
</feature>
<dbReference type="SUPFAM" id="SSF55073">
    <property type="entry name" value="Nucleotide cyclase"/>
    <property type="match status" value="1"/>
</dbReference>
<evidence type="ECO:0000313" key="5">
    <source>
        <dbReference type="EMBL" id="SCB19997.1"/>
    </source>
</evidence>
<feature type="transmembrane region" description="Helical" evidence="3">
    <location>
        <begin position="148"/>
        <end position="171"/>
    </location>
</feature>
<name>A0A1C3UXG3_9HYPH</name>
<gene>
    <name evidence="5" type="ORF">GA0061101_103480</name>
</gene>
<dbReference type="PANTHER" id="PTHR45138:SF9">
    <property type="entry name" value="DIGUANYLATE CYCLASE DGCM-RELATED"/>
    <property type="match status" value="1"/>
</dbReference>
<comment type="catalytic activity">
    <reaction evidence="2">
        <text>2 GTP = 3',3'-c-di-GMP + 2 diphosphate</text>
        <dbReference type="Rhea" id="RHEA:24898"/>
        <dbReference type="ChEBI" id="CHEBI:33019"/>
        <dbReference type="ChEBI" id="CHEBI:37565"/>
        <dbReference type="ChEBI" id="CHEBI:58805"/>
        <dbReference type="EC" id="2.7.7.65"/>
    </reaction>
</comment>